<comment type="caution">
    <text evidence="1">The sequence shown here is derived from an EMBL/GenBank/DDBJ whole genome shotgun (WGS) entry which is preliminary data.</text>
</comment>
<reference evidence="1 2" key="1">
    <citation type="submission" date="2019-06" db="EMBL/GenBank/DDBJ databases">
        <title>Sequencing the genomes of 1000 actinobacteria strains.</title>
        <authorList>
            <person name="Klenk H.-P."/>
        </authorList>
    </citation>
    <scope>NUCLEOTIDE SEQUENCE [LARGE SCALE GENOMIC DNA]</scope>
    <source>
        <strain evidence="1 2">DSM 103495</strain>
    </source>
</reference>
<protein>
    <submittedName>
        <fullName evidence="1">Uncharacterized protein</fullName>
    </submittedName>
</protein>
<organism evidence="1 2">
    <name type="scientific">Nocardia bhagyanarayanae</name>
    <dbReference type="NCBI Taxonomy" id="1215925"/>
    <lineage>
        <taxon>Bacteria</taxon>
        <taxon>Bacillati</taxon>
        <taxon>Actinomycetota</taxon>
        <taxon>Actinomycetes</taxon>
        <taxon>Mycobacteriales</taxon>
        <taxon>Nocardiaceae</taxon>
        <taxon>Nocardia</taxon>
    </lineage>
</organism>
<dbReference type="Proteomes" id="UP000316331">
    <property type="component" value="Unassembled WGS sequence"/>
</dbReference>
<evidence type="ECO:0000313" key="2">
    <source>
        <dbReference type="Proteomes" id="UP000316331"/>
    </source>
</evidence>
<sequence length="50" mass="5246">MLQLIAQEFSTLGNDVLDIGRAVVDLVQDIIDITTPNQSPGGGGGQYPFA</sequence>
<name>A0A543EXE7_9NOCA</name>
<accession>A0A543EXE7</accession>
<dbReference type="EMBL" id="VFPG01000002">
    <property type="protein sequence ID" value="TQM26224.1"/>
    <property type="molecule type" value="Genomic_DNA"/>
</dbReference>
<dbReference type="RefSeq" id="WP_185757356.1">
    <property type="nucleotide sequence ID" value="NZ_VFPG01000002.1"/>
</dbReference>
<dbReference type="AlphaFoldDB" id="A0A543EXE7"/>
<evidence type="ECO:0000313" key="1">
    <source>
        <dbReference type="EMBL" id="TQM26224.1"/>
    </source>
</evidence>
<keyword evidence="2" id="KW-1185">Reference proteome</keyword>
<gene>
    <name evidence="1" type="ORF">FB390_6407</name>
</gene>
<proteinExistence type="predicted"/>